<organism evidence="1 2">
    <name type="scientific">Laribacter hongkongensis</name>
    <dbReference type="NCBI Taxonomy" id="168471"/>
    <lineage>
        <taxon>Bacteria</taxon>
        <taxon>Pseudomonadati</taxon>
        <taxon>Pseudomonadota</taxon>
        <taxon>Betaproteobacteria</taxon>
        <taxon>Neisseriales</taxon>
        <taxon>Aquaspirillaceae</taxon>
        <taxon>Laribacter</taxon>
    </lineage>
</organism>
<evidence type="ECO:0000313" key="1">
    <source>
        <dbReference type="EMBL" id="MCG9025308.1"/>
    </source>
</evidence>
<dbReference type="EMBL" id="JAJAXM010000006">
    <property type="protein sequence ID" value="MCG9025308.1"/>
    <property type="molecule type" value="Genomic_DNA"/>
</dbReference>
<dbReference type="Proteomes" id="UP001200247">
    <property type="component" value="Unassembled WGS sequence"/>
</dbReference>
<reference evidence="1 2" key="1">
    <citation type="submission" date="2021-10" db="EMBL/GenBank/DDBJ databases">
        <title>Whole-genome sequencing analysis of Laribacter hongkongensis: virulence gene profiles, carbohydrate-active enzyme prediction, and antimicrobial resistance characterization.</title>
        <authorList>
            <person name="Yuan P."/>
            <person name="Zhan Y."/>
            <person name="Chen D."/>
        </authorList>
    </citation>
    <scope>NUCLEOTIDE SEQUENCE [LARGE SCALE GENOMIC DNA]</scope>
    <source>
        <strain evidence="1 2">W67</strain>
    </source>
</reference>
<evidence type="ECO:0000313" key="2">
    <source>
        <dbReference type="Proteomes" id="UP001200247"/>
    </source>
</evidence>
<comment type="caution">
    <text evidence="1">The sequence shown here is derived from an EMBL/GenBank/DDBJ whole genome shotgun (WGS) entry which is preliminary data.</text>
</comment>
<name>A0ABD4SQC0_9NEIS</name>
<dbReference type="AlphaFoldDB" id="A0ABD4SQC0"/>
<accession>A0ABD4SQC0</accession>
<gene>
    <name evidence="1" type="ORF">LH440_05220</name>
</gene>
<protein>
    <submittedName>
        <fullName evidence="1">Uncharacterized protein</fullName>
    </submittedName>
</protein>
<proteinExistence type="predicted"/>
<sequence length="111" mass="12541">MVLVPDEVSQPARPAEKQWFFDLADQAADHVAMRDMSLTILHFRIHHKNRFQFARVRHHAAFSRPLPVTDRLLGYALCADLPGEFSPPCLARRSIEPAGRRHGGLHTGLPV</sequence>
<dbReference type="RefSeq" id="WP_239893711.1">
    <property type="nucleotide sequence ID" value="NZ_JAJAXM010000006.1"/>
</dbReference>